<dbReference type="EMBL" id="FLUM01000003">
    <property type="protein sequence ID" value="SBW01905.1"/>
    <property type="molecule type" value="Genomic_DNA"/>
</dbReference>
<keyword evidence="5" id="KW-0269">Exonuclease</keyword>
<dbReference type="EMBL" id="FLUM01000003">
    <property type="protein sequence ID" value="SBW01895.1"/>
    <property type="molecule type" value="Genomic_DNA"/>
</dbReference>
<keyword evidence="4" id="KW-0378">Hydrolase</keyword>
<evidence type="ECO:0000256" key="2">
    <source>
        <dbReference type="ARBA" id="ARBA00022490"/>
    </source>
</evidence>
<name>A0A212JRJ2_9BACT</name>
<dbReference type="Pfam" id="PF02609">
    <property type="entry name" value="Exonuc_VII_S"/>
    <property type="match status" value="1"/>
</dbReference>
<dbReference type="InterPro" id="IPR037004">
    <property type="entry name" value="Exonuc_VII_ssu_sf"/>
</dbReference>
<sequence>MAKKEQTYGEAMQELQDIMYRIENEELDVDVLLEEVKKAATLIKFCKDKLQKTNVEIQKILDKIE</sequence>
<evidence type="ECO:0000313" key="8">
    <source>
        <dbReference type="EMBL" id="SBW01905.1"/>
    </source>
</evidence>
<dbReference type="SUPFAM" id="SSF116842">
    <property type="entry name" value="XseB-like"/>
    <property type="match status" value="1"/>
</dbReference>
<keyword evidence="2" id="KW-0963">Cytoplasm</keyword>
<keyword evidence="3" id="KW-0540">Nuclease</keyword>
<proteinExistence type="inferred from homology"/>
<organism evidence="8">
    <name type="scientific">uncultured Dysgonomonas sp</name>
    <dbReference type="NCBI Taxonomy" id="206096"/>
    <lineage>
        <taxon>Bacteria</taxon>
        <taxon>Pseudomonadati</taxon>
        <taxon>Bacteroidota</taxon>
        <taxon>Bacteroidia</taxon>
        <taxon>Bacteroidales</taxon>
        <taxon>Dysgonomonadaceae</taxon>
        <taxon>Dysgonomonas</taxon>
        <taxon>environmental samples</taxon>
    </lineage>
</organism>
<evidence type="ECO:0000256" key="6">
    <source>
        <dbReference type="NCBIfam" id="TIGR01280"/>
    </source>
</evidence>
<dbReference type="GO" id="GO:0009318">
    <property type="term" value="C:exodeoxyribonuclease VII complex"/>
    <property type="evidence" value="ECO:0007669"/>
    <property type="project" value="UniProtKB-UniRule"/>
</dbReference>
<protein>
    <recommendedName>
        <fullName evidence="6">Exodeoxyribonuclease VII small subunit</fullName>
        <ecNumber evidence="6">3.1.11.6</ecNumber>
    </recommendedName>
</protein>
<evidence type="ECO:0000313" key="7">
    <source>
        <dbReference type="EMBL" id="SBW01895.1"/>
    </source>
</evidence>
<accession>A0A212JRJ2</accession>
<dbReference type="GO" id="GO:0008855">
    <property type="term" value="F:exodeoxyribonuclease VII activity"/>
    <property type="evidence" value="ECO:0007669"/>
    <property type="project" value="UniProtKB-UniRule"/>
</dbReference>
<dbReference type="InterPro" id="IPR003761">
    <property type="entry name" value="Exonuc_VII_S"/>
</dbReference>
<dbReference type="AlphaFoldDB" id="A0A212JRJ2"/>
<evidence type="ECO:0000256" key="5">
    <source>
        <dbReference type="ARBA" id="ARBA00022839"/>
    </source>
</evidence>
<evidence type="ECO:0000256" key="3">
    <source>
        <dbReference type="ARBA" id="ARBA00022722"/>
    </source>
</evidence>
<comment type="similarity">
    <text evidence="1">Belongs to the XseB family.</text>
</comment>
<gene>
    <name evidence="7" type="ORF">KL86DYS1_30121</name>
    <name evidence="8" type="ORF">KL86DYS1_30124</name>
</gene>
<evidence type="ECO:0000256" key="4">
    <source>
        <dbReference type="ARBA" id="ARBA00022801"/>
    </source>
</evidence>
<dbReference type="RefSeq" id="WP_296941846.1">
    <property type="nucleotide sequence ID" value="NZ_LT599032.1"/>
</dbReference>
<dbReference type="Gene3D" id="1.10.287.1040">
    <property type="entry name" value="Exonuclease VII, small subunit"/>
    <property type="match status" value="1"/>
</dbReference>
<dbReference type="GO" id="GO:0006308">
    <property type="term" value="P:DNA catabolic process"/>
    <property type="evidence" value="ECO:0007669"/>
    <property type="project" value="UniProtKB-UniRule"/>
</dbReference>
<evidence type="ECO:0000256" key="1">
    <source>
        <dbReference type="ARBA" id="ARBA00009998"/>
    </source>
</evidence>
<reference evidence="8" key="1">
    <citation type="submission" date="2016-04" db="EMBL/GenBank/DDBJ databases">
        <authorList>
            <person name="Evans L.H."/>
            <person name="Alamgir A."/>
            <person name="Owens N."/>
            <person name="Weber N.D."/>
            <person name="Virtaneva K."/>
            <person name="Barbian K."/>
            <person name="Babar A."/>
            <person name="Rosenke K."/>
        </authorList>
    </citation>
    <scope>NUCLEOTIDE SEQUENCE</scope>
    <source>
        <strain evidence="8">86-1</strain>
    </source>
</reference>
<dbReference type="NCBIfam" id="TIGR01280">
    <property type="entry name" value="xseB"/>
    <property type="match status" value="1"/>
</dbReference>
<dbReference type="EC" id="3.1.11.6" evidence="6"/>